<dbReference type="Proteomes" id="UP001162483">
    <property type="component" value="Unassembled WGS sequence"/>
</dbReference>
<name>A0ABN9FXH9_9NEOB</name>
<evidence type="ECO:0000313" key="3">
    <source>
        <dbReference type="Proteomes" id="UP001162483"/>
    </source>
</evidence>
<comment type="caution">
    <text evidence="2">The sequence shown here is derived from an EMBL/GenBank/DDBJ whole genome shotgun (WGS) entry which is preliminary data.</text>
</comment>
<evidence type="ECO:0000313" key="2">
    <source>
        <dbReference type="EMBL" id="CAI9601826.1"/>
    </source>
</evidence>
<accession>A0ABN9FXH9</accession>
<proteinExistence type="predicted"/>
<keyword evidence="3" id="KW-1185">Reference proteome</keyword>
<reference evidence="2" key="1">
    <citation type="submission" date="2023-05" db="EMBL/GenBank/DDBJ databases">
        <authorList>
            <person name="Stuckert A."/>
        </authorList>
    </citation>
    <scope>NUCLEOTIDE SEQUENCE</scope>
</reference>
<organism evidence="2 3">
    <name type="scientific">Staurois parvus</name>
    <dbReference type="NCBI Taxonomy" id="386267"/>
    <lineage>
        <taxon>Eukaryota</taxon>
        <taxon>Metazoa</taxon>
        <taxon>Chordata</taxon>
        <taxon>Craniata</taxon>
        <taxon>Vertebrata</taxon>
        <taxon>Euteleostomi</taxon>
        <taxon>Amphibia</taxon>
        <taxon>Batrachia</taxon>
        <taxon>Anura</taxon>
        <taxon>Neobatrachia</taxon>
        <taxon>Ranoidea</taxon>
        <taxon>Ranidae</taxon>
        <taxon>Staurois</taxon>
    </lineage>
</organism>
<protein>
    <submittedName>
        <fullName evidence="2">Uncharacterized protein</fullName>
    </submittedName>
</protein>
<evidence type="ECO:0000256" key="1">
    <source>
        <dbReference type="SAM" id="MobiDB-lite"/>
    </source>
</evidence>
<sequence length="57" mass="6536">MQSGKYRSPGTCQTQTRPSDCQTEKSDSSLPRTCLHFSRVQWQLLYTTASDALYCSW</sequence>
<feature type="compositionally biased region" description="Polar residues" evidence="1">
    <location>
        <begin position="1"/>
        <end position="21"/>
    </location>
</feature>
<dbReference type="EMBL" id="CATNWA010017612">
    <property type="protein sequence ID" value="CAI9601826.1"/>
    <property type="molecule type" value="Genomic_DNA"/>
</dbReference>
<feature type="region of interest" description="Disordered" evidence="1">
    <location>
        <begin position="1"/>
        <end position="30"/>
    </location>
</feature>
<gene>
    <name evidence="2" type="ORF">SPARVUS_LOCUS13036462</name>
</gene>